<evidence type="ECO:0000256" key="10">
    <source>
        <dbReference type="RuleBase" id="RU363063"/>
    </source>
</evidence>
<keyword evidence="4" id="KW-0808">Transferase</keyword>
<organism evidence="11 12">
    <name type="scientific">Plectus sambesii</name>
    <dbReference type="NCBI Taxonomy" id="2011161"/>
    <lineage>
        <taxon>Eukaryota</taxon>
        <taxon>Metazoa</taxon>
        <taxon>Ecdysozoa</taxon>
        <taxon>Nematoda</taxon>
        <taxon>Chromadorea</taxon>
        <taxon>Plectida</taxon>
        <taxon>Plectina</taxon>
        <taxon>Plectoidea</taxon>
        <taxon>Plectidae</taxon>
        <taxon>Plectus</taxon>
    </lineage>
</organism>
<evidence type="ECO:0000256" key="9">
    <source>
        <dbReference type="ARBA" id="ARBA00023136"/>
    </source>
</evidence>
<dbReference type="AlphaFoldDB" id="A0A914VA23"/>
<dbReference type="Gene3D" id="3.90.550.50">
    <property type="match status" value="1"/>
</dbReference>
<name>A0A914VA23_9BILA</name>
<keyword evidence="5" id="KW-0812">Transmembrane</keyword>
<dbReference type="Pfam" id="PF01762">
    <property type="entry name" value="Galactosyl_T"/>
    <property type="match status" value="1"/>
</dbReference>
<keyword evidence="11" id="KW-1185">Reference proteome</keyword>
<evidence type="ECO:0000256" key="1">
    <source>
        <dbReference type="ARBA" id="ARBA00004323"/>
    </source>
</evidence>
<evidence type="ECO:0000256" key="3">
    <source>
        <dbReference type="ARBA" id="ARBA00022676"/>
    </source>
</evidence>
<keyword evidence="3 10" id="KW-0328">Glycosyltransferase</keyword>
<accession>A0A914VA23</accession>
<dbReference type="InterPro" id="IPR029044">
    <property type="entry name" value="Nucleotide-diphossugar_trans"/>
</dbReference>
<evidence type="ECO:0000256" key="8">
    <source>
        <dbReference type="ARBA" id="ARBA00023034"/>
    </source>
</evidence>
<protein>
    <recommendedName>
        <fullName evidence="10">Hexosyltransferase</fullName>
        <ecNumber evidence="10">2.4.1.-</ecNumber>
    </recommendedName>
</protein>
<dbReference type="GO" id="GO:0000139">
    <property type="term" value="C:Golgi membrane"/>
    <property type="evidence" value="ECO:0007669"/>
    <property type="project" value="UniProtKB-SubCell"/>
</dbReference>
<dbReference type="PANTHER" id="PTHR11214">
    <property type="entry name" value="BETA-1,3-N-ACETYLGLUCOSAMINYLTRANSFERASE"/>
    <property type="match status" value="1"/>
</dbReference>
<evidence type="ECO:0000256" key="6">
    <source>
        <dbReference type="ARBA" id="ARBA00022968"/>
    </source>
</evidence>
<comment type="subcellular location">
    <subcellularLocation>
        <location evidence="1 10">Golgi apparatus membrane</location>
        <topology evidence="1 10">Single-pass type II membrane protein</topology>
    </subcellularLocation>
</comment>
<keyword evidence="8 10" id="KW-0333">Golgi apparatus</keyword>
<keyword evidence="9" id="KW-0472">Membrane</keyword>
<keyword evidence="7" id="KW-1133">Transmembrane helix</keyword>
<reference evidence="12" key="1">
    <citation type="submission" date="2022-11" db="UniProtKB">
        <authorList>
            <consortium name="WormBaseParasite"/>
        </authorList>
    </citation>
    <scope>IDENTIFICATION</scope>
</reference>
<evidence type="ECO:0000256" key="4">
    <source>
        <dbReference type="ARBA" id="ARBA00022679"/>
    </source>
</evidence>
<sequence length="350" mass="40753">MYFSARSILFNLFFDSQFCGSRKFSLSVRKLLFLQLAWIPPYLCFANYFERSLLPLRLMCYTQTELLFGGHRLAHGSVEGCIDKVFGESFSKSPPSSLCVFDGTFSVLKTPKLRPDLERVVVVRSAPNSFDYREYVRDTWQKKLSPDLPVIFVVGLGNDVSSECDEYGDILWTDFVDSYRNLTLKMTTTYRFLLNQFPRLKQVIVVNDDTIVNATSLRQLSSLHDTGGRYVVGKVSIGYPRLFFQNLLWYVGSDVFPHKCYPPFVQGSSFIISADAARQVIEQICKFPFVHLDDIMMGIMANCLDIEMRHKFGFDRHVLDQFVVYHYQWSRFSPEKMREQWRRANKMNIF</sequence>
<dbReference type="GO" id="GO:0016758">
    <property type="term" value="F:hexosyltransferase activity"/>
    <property type="evidence" value="ECO:0007669"/>
    <property type="project" value="InterPro"/>
</dbReference>
<dbReference type="EC" id="2.4.1.-" evidence="10"/>
<dbReference type="Proteomes" id="UP000887566">
    <property type="component" value="Unplaced"/>
</dbReference>
<keyword evidence="6" id="KW-0735">Signal-anchor</keyword>
<dbReference type="SUPFAM" id="SSF53448">
    <property type="entry name" value="Nucleotide-diphospho-sugar transferases"/>
    <property type="match status" value="1"/>
</dbReference>
<evidence type="ECO:0000256" key="2">
    <source>
        <dbReference type="ARBA" id="ARBA00008661"/>
    </source>
</evidence>
<dbReference type="PANTHER" id="PTHR11214:SF378">
    <property type="entry name" value="BETA-1,3-GALACTOSYLTRANSFERASE 4"/>
    <property type="match status" value="1"/>
</dbReference>
<dbReference type="WBParaSite" id="PSAMB.scaffold1729size28327.g14718.t1">
    <property type="protein sequence ID" value="PSAMB.scaffold1729size28327.g14718.t1"/>
    <property type="gene ID" value="PSAMB.scaffold1729size28327.g14718"/>
</dbReference>
<dbReference type="GO" id="GO:0006493">
    <property type="term" value="P:protein O-linked glycosylation"/>
    <property type="evidence" value="ECO:0007669"/>
    <property type="project" value="TreeGrafter"/>
</dbReference>
<evidence type="ECO:0000256" key="5">
    <source>
        <dbReference type="ARBA" id="ARBA00022692"/>
    </source>
</evidence>
<evidence type="ECO:0000313" key="12">
    <source>
        <dbReference type="WBParaSite" id="PSAMB.scaffold1729size28327.g14718.t1"/>
    </source>
</evidence>
<dbReference type="InterPro" id="IPR002659">
    <property type="entry name" value="Glyco_trans_31"/>
</dbReference>
<evidence type="ECO:0000313" key="11">
    <source>
        <dbReference type="Proteomes" id="UP000887566"/>
    </source>
</evidence>
<evidence type="ECO:0000256" key="7">
    <source>
        <dbReference type="ARBA" id="ARBA00022989"/>
    </source>
</evidence>
<proteinExistence type="inferred from homology"/>
<comment type="similarity">
    <text evidence="2 10">Belongs to the glycosyltransferase 31 family.</text>
</comment>